<evidence type="ECO:0000313" key="5">
    <source>
        <dbReference type="Proteomes" id="UP000037109"/>
    </source>
</evidence>
<dbReference type="InterPro" id="IPR036271">
    <property type="entry name" value="Tet_transcr_reg_TetR-rel_C_sf"/>
</dbReference>
<comment type="caution">
    <text evidence="4">The sequence shown here is derived from an EMBL/GenBank/DDBJ whole genome shotgun (WGS) entry which is preliminary data.</text>
</comment>
<dbReference type="Gene3D" id="1.10.357.10">
    <property type="entry name" value="Tetracycline Repressor, domain 2"/>
    <property type="match status" value="1"/>
</dbReference>
<dbReference type="PROSITE" id="PS50977">
    <property type="entry name" value="HTH_TETR_2"/>
    <property type="match status" value="1"/>
</dbReference>
<dbReference type="Proteomes" id="UP000037109">
    <property type="component" value="Unassembled WGS sequence"/>
</dbReference>
<keyword evidence="5" id="KW-1185">Reference proteome</keyword>
<feature type="DNA-binding region" description="H-T-H motif" evidence="2">
    <location>
        <begin position="42"/>
        <end position="61"/>
    </location>
</feature>
<dbReference type="InterPro" id="IPR009057">
    <property type="entry name" value="Homeodomain-like_sf"/>
</dbReference>
<dbReference type="PRINTS" id="PR00455">
    <property type="entry name" value="HTHTETR"/>
</dbReference>
<dbReference type="InterPro" id="IPR050624">
    <property type="entry name" value="HTH-type_Tx_Regulator"/>
</dbReference>
<feature type="domain" description="HTH tetR-type" evidence="3">
    <location>
        <begin position="19"/>
        <end position="79"/>
    </location>
</feature>
<dbReference type="AlphaFoldDB" id="A0A0M0GJ65"/>
<proteinExistence type="predicted"/>
<accession>A0A0M0GJ65</accession>
<reference evidence="5" key="1">
    <citation type="submission" date="2015-07" db="EMBL/GenBank/DDBJ databases">
        <title>Fjat-10036 dsm4.</title>
        <authorList>
            <person name="Liu B."/>
            <person name="Wang J."/>
            <person name="Zhu Y."/>
            <person name="Liu G."/>
            <person name="Chen Q."/>
            <person name="Chen Z."/>
            <person name="Lan J."/>
            <person name="Che J."/>
            <person name="Ge C."/>
            <person name="Shi H."/>
            <person name="Pan Z."/>
            <person name="Liu X."/>
        </authorList>
    </citation>
    <scope>NUCLEOTIDE SEQUENCE [LARGE SCALE GENOMIC DNA]</scope>
    <source>
        <strain evidence="5">DSM 4</strain>
    </source>
</reference>
<dbReference type="SUPFAM" id="SSF46689">
    <property type="entry name" value="Homeodomain-like"/>
    <property type="match status" value="1"/>
</dbReference>
<keyword evidence="1 2" id="KW-0238">DNA-binding</keyword>
<organism evidence="4 5">
    <name type="scientific">Sporosarcina globispora</name>
    <name type="common">Bacillus globisporus</name>
    <dbReference type="NCBI Taxonomy" id="1459"/>
    <lineage>
        <taxon>Bacteria</taxon>
        <taxon>Bacillati</taxon>
        <taxon>Bacillota</taxon>
        <taxon>Bacilli</taxon>
        <taxon>Bacillales</taxon>
        <taxon>Caryophanaceae</taxon>
        <taxon>Sporosarcina</taxon>
    </lineage>
</organism>
<dbReference type="STRING" id="1459.AF332_26045"/>
<dbReference type="SUPFAM" id="SSF48498">
    <property type="entry name" value="Tetracyclin repressor-like, C-terminal domain"/>
    <property type="match status" value="1"/>
</dbReference>
<evidence type="ECO:0000313" key="4">
    <source>
        <dbReference type="EMBL" id="KON89945.1"/>
    </source>
</evidence>
<evidence type="ECO:0000256" key="1">
    <source>
        <dbReference type="ARBA" id="ARBA00023125"/>
    </source>
</evidence>
<dbReference type="PANTHER" id="PTHR43479:SF7">
    <property type="entry name" value="TETR-FAMILY TRANSCRIPTIONAL REGULATOR"/>
    <property type="match status" value="1"/>
</dbReference>
<evidence type="ECO:0000259" key="3">
    <source>
        <dbReference type="PROSITE" id="PS50977"/>
    </source>
</evidence>
<evidence type="ECO:0000256" key="2">
    <source>
        <dbReference type="PROSITE-ProRule" id="PRU00335"/>
    </source>
</evidence>
<sequence length="208" mass="24673">MKQMTNPMDQLPARQQQALKTRQKLLQAGKEVFLENGFQKATISQVIKKAKTGYGTAYVYFKNKDELFITLMEDLMNLFYKVAEMPFMPQTKEEAYENIKKQVRMFLQLALDERDMMKIVKEAIGVSPEIDHKWYMIRERFIERILVDIRYAQAQKLAKERLNPALTARGWFYSNEMFMWELVMNKDKYKLDDVIVNLTSMYTGGLYE</sequence>
<dbReference type="Gene3D" id="1.10.10.60">
    <property type="entry name" value="Homeodomain-like"/>
    <property type="match status" value="1"/>
</dbReference>
<dbReference type="Pfam" id="PF00440">
    <property type="entry name" value="TetR_N"/>
    <property type="match status" value="1"/>
</dbReference>
<protein>
    <submittedName>
        <fullName evidence="4">TetR family transcriptional regulator</fullName>
    </submittedName>
</protein>
<dbReference type="GO" id="GO:0003677">
    <property type="term" value="F:DNA binding"/>
    <property type="evidence" value="ECO:0007669"/>
    <property type="project" value="UniProtKB-UniRule"/>
</dbReference>
<dbReference type="InterPro" id="IPR001647">
    <property type="entry name" value="HTH_TetR"/>
</dbReference>
<gene>
    <name evidence="4" type="ORF">AF332_26045</name>
</gene>
<dbReference type="EMBL" id="LGUF01000007">
    <property type="protein sequence ID" value="KON89945.1"/>
    <property type="molecule type" value="Genomic_DNA"/>
</dbReference>
<dbReference type="PANTHER" id="PTHR43479">
    <property type="entry name" value="ACREF/ENVCD OPERON REPRESSOR-RELATED"/>
    <property type="match status" value="1"/>
</dbReference>
<dbReference type="PATRIC" id="fig|1459.3.peg.5722"/>
<name>A0A0M0GJ65_SPOGL</name>